<accession>A0ABQ5QGM2</accession>
<dbReference type="RefSeq" id="WP_285575122.1">
    <property type="nucleotide sequence ID" value="NZ_BSDE01000003.1"/>
</dbReference>
<evidence type="ECO:0000256" key="1">
    <source>
        <dbReference type="SAM" id="SignalP"/>
    </source>
</evidence>
<organism evidence="2 3">
    <name type="scientific">Geothrix limicola</name>
    <dbReference type="NCBI Taxonomy" id="2927978"/>
    <lineage>
        <taxon>Bacteria</taxon>
        <taxon>Pseudomonadati</taxon>
        <taxon>Acidobacteriota</taxon>
        <taxon>Holophagae</taxon>
        <taxon>Holophagales</taxon>
        <taxon>Holophagaceae</taxon>
        <taxon>Geothrix</taxon>
    </lineage>
</organism>
<dbReference type="Proteomes" id="UP001165069">
    <property type="component" value="Unassembled WGS sequence"/>
</dbReference>
<gene>
    <name evidence="2" type="ORF">GETHLI_21830</name>
</gene>
<sequence length="227" mass="24347">MKPLSILAAILATGALCAQDKPDDMTARIVIFGEAVQTSGVLLGQGVKDQANFQTGPGLRLMGRTSDESRWYWELAARFQSSAHMVTNRDISSTPPPNVLDVTKVKVYYSYWSVGAGYLFPLGSAVDFGLHLEGRGETINPKGTYSTTNGGTGDIDAHAVYFRPWVRASLDLKIKTGSVVTILGGEAGVAAIKTSQRAILPMSQIDDQTLRSMAPTWSGAVYAGIQF</sequence>
<name>A0ABQ5QGM2_9BACT</name>
<keyword evidence="1" id="KW-0732">Signal</keyword>
<proteinExistence type="predicted"/>
<evidence type="ECO:0000313" key="2">
    <source>
        <dbReference type="EMBL" id="GLH73681.1"/>
    </source>
</evidence>
<feature type="chain" id="PRO_5045119572" description="Outer membrane protein beta-barrel domain-containing protein" evidence="1">
    <location>
        <begin position="19"/>
        <end position="227"/>
    </location>
</feature>
<protein>
    <recommendedName>
        <fullName evidence="4">Outer membrane protein beta-barrel domain-containing protein</fullName>
    </recommendedName>
</protein>
<evidence type="ECO:0000313" key="3">
    <source>
        <dbReference type="Proteomes" id="UP001165069"/>
    </source>
</evidence>
<keyword evidence="3" id="KW-1185">Reference proteome</keyword>
<comment type="caution">
    <text evidence="2">The sequence shown here is derived from an EMBL/GenBank/DDBJ whole genome shotgun (WGS) entry which is preliminary data.</text>
</comment>
<dbReference type="EMBL" id="BSDE01000003">
    <property type="protein sequence ID" value="GLH73681.1"/>
    <property type="molecule type" value="Genomic_DNA"/>
</dbReference>
<feature type="signal peptide" evidence="1">
    <location>
        <begin position="1"/>
        <end position="18"/>
    </location>
</feature>
<reference evidence="2 3" key="1">
    <citation type="journal article" date="2023" name="Antonie Van Leeuwenhoek">
        <title>Mesoterricola silvestris gen. nov., sp. nov., Mesoterricola sediminis sp. nov., Geothrix oryzae sp. nov., Geothrix edaphica sp. nov., Geothrix rubra sp. nov., and Geothrix limicola sp. nov., six novel members of Acidobacteriota isolated from soils.</title>
        <authorList>
            <person name="Itoh H."/>
            <person name="Sugisawa Y."/>
            <person name="Mise K."/>
            <person name="Xu Z."/>
            <person name="Kuniyasu M."/>
            <person name="Ushijima N."/>
            <person name="Kawano K."/>
            <person name="Kobayashi E."/>
            <person name="Shiratori Y."/>
            <person name="Masuda Y."/>
            <person name="Senoo K."/>
        </authorList>
    </citation>
    <scope>NUCLEOTIDE SEQUENCE [LARGE SCALE GENOMIC DNA]</scope>
    <source>
        <strain evidence="2 3">Red804</strain>
    </source>
</reference>
<evidence type="ECO:0008006" key="4">
    <source>
        <dbReference type="Google" id="ProtNLM"/>
    </source>
</evidence>